<protein>
    <recommendedName>
        <fullName evidence="4">Lipoprotein</fullName>
    </recommendedName>
</protein>
<feature type="signal peptide" evidence="1">
    <location>
        <begin position="1"/>
        <end position="22"/>
    </location>
</feature>
<evidence type="ECO:0000313" key="3">
    <source>
        <dbReference type="Proteomes" id="UP000007161"/>
    </source>
</evidence>
<keyword evidence="1" id="KW-0732">Signal</keyword>
<evidence type="ECO:0000256" key="1">
    <source>
        <dbReference type="SAM" id="SignalP"/>
    </source>
</evidence>
<dbReference type="RefSeq" id="WP_014296908.1">
    <property type="nucleotide sequence ID" value="NC_016751.1"/>
</dbReference>
<name>H2J3U5_MARPK</name>
<reference evidence="3" key="2">
    <citation type="submission" date="2012-01" db="EMBL/GenBank/DDBJ databases">
        <title>Complete sequence of chromosome of Marinitoga piezophila KA3.</title>
        <authorList>
            <person name="Lucas S."/>
            <person name="Han J."/>
            <person name="Lapidus A."/>
            <person name="Cheng J.-F."/>
            <person name="Goodwin L."/>
            <person name="Pitluck S."/>
            <person name="Peters L."/>
            <person name="Mikhailova N."/>
            <person name="Teshima H."/>
            <person name="Detter J.C."/>
            <person name="Han C."/>
            <person name="Tapia R."/>
            <person name="Land M."/>
            <person name="Hauser L."/>
            <person name="Kyrpides N."/>
            <person name="Ivanova N."/>
            <person name="Pagani I."/>
            <person name="Jebbar M."/>
            <person name="Vannier P."/>
            <person name="Oger P."/>
            <person name="Cario A."/>
            <person name="Bartlett D."/>
            <person name="Noll K.M."/>
            <person name="Woyke T."/>
        </authorList>
    </citation>
    <scope>NUCLEOTIDE SEQUENCE [LARGE SCALE GENOMIC DNA]</scope>
    <source>
        <strain evidence="3">DSM 14283 / JCM 11233 / KA3</strain>
    </source>
</reference>
<proteinExistence type="predicted"/>
<organism evidence="2 3">
    <name type="scientific">Marinitoga piezophila (strain DSM 14283 / JCM 11233 / KA3)</name>
    <dbReference type="NCBI Taxonomy" id="443254"/>
    <lineage>
        <taxon>Bacteria</taxon>
        <taxon>Thermotogati</taxon>
        <taxon>Thermotogota</taxon>
        <taxon>Thermotogae</taxon>
        <taxon>Petrotogales</taxon>
        <taxon>Petrotogaceae</taxon>
        <taxon>Marinitoga</taxon>
    </lineage>
</organism>
<accession>H2J3U5</accession>
<dbReference type="Proteomes" id="UP000007161">
    <property type="component" value="Chromosome"/>
</dbReference>
<dbReference type="PROSITE" id="PS51257">
    <property type="entry name" value="PROKAR_LIPOPROTEIN"/>
    <property type="match status" value="1"/>
</dbReference>
<reference evidence="2 3" key="1">
    <citation type="journal article" date="2012" name="J. Bacteriol.">
        <title>Complete Genome Sequence of the Thermophilic, Piezophilic, Heterotrophic Bacterium Marinitoga piezophila KA3.</title>
        <authorList>
            <person name="Lucas S."/>
            <person name="Han J."/>
            <person name="Lapidus A."/>
            <person name="Cheng J.F."/>
            <person name="Goodwin L.A."/>
            <person name="Pitluck S."/>
            <person name="Peters L."/>
            <person name="Mikhailova N."/>
            <person name="Teshima H."/>
            <person name="Detter J.C."/>
            <person name="Han C."/>
            <person name="Tapia R."/>
            <person name="Land M."/>
            <person name="Hauser L."/>
            <person name="Kyrpides N.C."/>
            <person name="Ivanova N."/>
            <person name="Pagani I."/>
            <person name="Vannier P."/>
            <person name="Oger P."/>
            <person name="Bartlett D.H."/>
            <person name="Noll K.M."/>
            <person name="Woyke T."/>
            <person name="Jebbar M."/>
        </authorList>
    </citation>
    <scope>NUCLEOTIDE SEQUENCE [LARGE SCALE GENOMIC DNA]</scope>
    <source>
        <strain evidence="3">DSM 14283 / JCM 11233 / KA3</strain>
    </source>
</reference>
<evidence type="ECO:0000313" key="2">
    <source>
        <dbReference type="EMBL" id="AEX85837.1"/>
    </source>
</evidence>
<dbReference type="AlphaFoldDB" id="H2J3U5"/>
<dbReference type="KEGG" id="mpz:Marpi_1442"/>
<feature type="chain" id="PRO_5003562977" description="Lipoprotein" evidence="1">
    <location>
        <begin position="23"/>
        <end position="360"/>
    </location>
</feature>
<evidence type="ECO:0008006" key="4">
    <source>
        <dbReference type="Google" id="ProtNLM"/>
    </source>
</evidence>
<dbReference type="EMBL" id="CP003257">
    <property type="protein sequence ID" value="AEX85837.1"/>
    <property type="molecule type" value="Genomic_DNA"/>
</dbReference>
<dbReference type="HOGENOM" id="CLU_769032_0_0_0"/>
<sequence>MRKTVFLILLFLLIIFSGCSSQQNKKEDIFKSFSNISEVLYKEIVVIGEGISYKDAEANARVQALQNIVGMKVYSQTTVRNYKLVDKKILSKTYGFIKKSEILEKSEKDGIFTVKVKYYVSPEIPDEDYFYILQQMRKPRIGILIHVFEENSLKYNFSPENIIASELTEKYGFNVVHSNELMKYKLKSYNSIDLSKELFDFDVLIVGDIHSKYLGEYQGLKTARANLDLKVYWVGNGKLITGMAKNSSGADITVDGAINRAINKVSSLISDDISMEIIKKWMDYLANGLPIRIKVEDISTEEYKTIENMLKTNFDINSFSYIDNAATFDIESTLFTDEIYNRFFIGYKIEYQNMLFLVIK</sequence>
<keyword evidence="3" id="KW-1185">Reference proteome</keyword>
<dbReference type="OrthoDB" id="42960at2"/>
<gene>
    <name evidence="2" type="ordered locus">Marpi_1442</name>
</gene>
<dbReference type="STRING" id="443254.Marpi_1442"/>